<dbReference type="Proteomes" id="UP001597287">
    <property type="component" value="Unassembled WGS sequence"/>
</dbReference>
<dbReference type="GO" id="GO:0016491">
    <property type="term" value="F:oxidoreductase activity"/>
    <property type="evidence" value="ECO:0007669"/>
    <property type="project" value="UniProtKB-KW"/>
</dbReference>
<accession>A0ABW5ERD4</accession>
<dbReference type="Gene3D" id="3.40.50.720">
    <property type="entry name" value="NAD(P)-binding Rossmann-like Domain"/>
    <property type="match status" value="1"/>
</dbReference>
<dbReference type="Pfam" id="PF00106">
    <property type="entry name" value="adh_short"/>
    <property type="match status" value="1"/>
</dbReference>
<dbReference type="RefSeq" id="WP_380106238.1">
    <property type="nucleotide sequence ID" value="NZ_JBHSIH010000001.1"/>
</dbReference>
<keyword evidence="2" id="KW-1185">Reference proteome</keyword>
<dbReference type="InterPro" id="IPR036291">
    <property type="entry name" value="NAD(P)-bd_dom_sf"/>
</dbReference>
<dbReference type="EMBL" id="JBHUIG010000019">
    <property type="protein sequence ID" value="MFD2320600.1"/>
    <property type="molecule type" value="Genomic_DNA"/>
</dbReference>
<proteinExistence type="predicted"/>
<reference evidence="2" key="1">
    <citation type="journal article" date="2019" name="Int. J. Syst. Evol. Microbiol.">
        <title>The Global Catalogue of Microorganisms (GCM) 10K type strain sequencing project: providing services to taxonomists for standard genome sequencing and annotation.</title>
        <authorList>
            <consortium name="The Broad Institute Genomics Platform"/>
            <consortium name="The Broad Institute Genome Sequencing Center for Infectious Disease"/>
            <person name="Wu L."/>
            <person name="Ma J."/>
        </authorList>
    </citation>
    <scope>NUCLEOTIDE SEQUENCE [LARGE SCALE GENOMIC DNA]</scope>
    <source>
        <strain evidence="2">CCUG 62793</strain>
    </source>
</reference>
<dbReference type="CDD" id="cd05233">
    <property type="entry name" value="SDR_c"/>
    <property type="match status" value="1"/>
</dbReference>
<comment type="caution">
    <text evidence="1">The sequence shown here is derived from an EMBL/GenBank/DDBJ whole genome shotgun (WGS) entry which is preliminary data.</text>
</comment>
<dbReference type="EC" id="1.-.-.-" evidence="1"/>
<name>A0ABW5ERD4_9BURK</name>
<protein>
    <submittedName>
        <fullName evidence="1">SDR family NAD(P)-dependent oxidoreductase</fullName>
        <ecNumber evidence="1">1.-.-.-</ecNumber>
    </submittedName>
</protein>
<sequence>MSLSKTAVIFGMGPGIGWAAAREFAALGYQLALVARNESKLARLVAQFKAAGATVKGFVANGADGPSIGAAARDIRAWADGDPSVVLFNAYTSQPAGPTHKVDPAGFAWSLLVNAGAAQHLAYLFAPAMVAAGEGSLLFTGNGMALTPMANGFGTLSAGKSAMRSVALTLAEDLAGSGVRVGLLTVNGPTARGATFDPDVIAAEFVKLHEGTVADTEIVYNGAPVAT</sequence>
<organism evidence="1 2">
    <name type="scientific">Delftia deserti</name>
    <dbReference type="NCBI Taxonomy" id="1651218"/>
    <lineage>
        <taxon>Bacteria</taxon>
        <taxon>Pseudomonadati</taxon>
        <taxon>Pseudomonadota</taxon>
        <taxon>Betaproteobacteria</taxon>
        <taxon>Burkholderiales</taxon>
        <taxon>Comamonadaceae</taxon>
        <taxon>Delftia</taxon>
    </lineage>
</organism>
<dbReference type="PANTHER" id="PTHR43431:SF1">
    <property type="entry name" value="OS08G0476300 PROTEIN"/>
    <property type="match status" value="1"/>
</dbReference>
<dbReference type="InterPro" id="IPR002347">
    <property type="entry name" value="SDR_fam"/>
</dbReference>
<evidence type="ECO:0000313" key="2">
    <source>
        <dbReference type="Proteomes" id="UP001597287"/>
    </source>
</evidence>
<dbReference type="SUPFAM" id="SSF51735">
    <property type="entry name" value="NAD(P)-binding Rossmann-fold domains"/>
    <property type="match status" value="1"/>
</dbReference>
<gene>
    <name evidence="1" type="ORF">ACFSPV_18010</name>
</gene>
<evidence type="ECO:0000313" key="1">
    <source>
        <dbReference type="EMBL" id="MFD2320600.1"/>
    </source>
</evidence>
<dbReference type="PANTHER" id="PTHR43431">
    <property type="entry name" value="OXIDOREDUCTASE, SHORT CHAIN DEHYDROGENASE/REDUCTASE FAMILY (AFU_ORTHOLOGUE AFUA_5G14000)"/>
    <property type="match status" value="1"/>
</dbReference>
<keyword evidence="1" id="KW-0560">Oxidoreductase</keyword>